<dbReference type="InterPro" id="IPR016047">
    <property type="entry name" value="M23ase_b-sheet_dom"/>
</dbReference>
<gene>
    <name evidence="3" type="ORF">HCN52_20910</name>
</gene>
<dbReference type="InterPro" id="IPR011055">
    <property type="entry name" value="Dup_hybrid_motif"/>
</dbReference>
<evidence type="ECO:0000313" key="3">
    <source>
        <dbReference type="EMBL" id="NJQ17329.1"/>
    </source>
</evidence>
<comment type="caution">
    <text evidence="3">The sequence shown here is derived from an EMBL/GenBank/DDBJ whole genome shotgun (WGS) entry which is preliminary data.</text>
</comment>
<proteinExistence type="predicted"/>
<sequence length="365" mass="38331">MAETEPSGLIDTSVPAYFGPEYDTEWGPERVEGETFTEWNPSAATVAPVRGRRRARQRGGTMARSRAVLGVGVIAAVGAGGMATAHEDSSGLAGAGDKVKSVPDKIGGFFGGDTDKNTTTMITAAPLTSAGLMVSSSSDVLAAGESADGEPGEALRSRILRQAENQDALAEAEQRDAVIDAAIASASSDAAAFAEEERLEEQERKRAEEERKRKEEEERKKKEEEERLAKLRASFTAPLSGYTLSAYYGQSGGMWSSGYHTGLDFQAPSGTPIKNIHSGTVTQAAWAGSYGYQVIVKLDNGTELSYSHMSSMSVVAGQQVTTGDLLGNVGSTGNSSGPHLHLEVRPGGGSAVDPLSWLRGNGISI</sequence>
<dbReference type="PANTHER" id="PTHR21666:SF270">
    <property type="entry name" value="MUREIN HYDROLASE ACTIVATOR ENVC"/>
    <property type="match status" value="1"/>
</dbReference>
<reference evidence="3 4" key="1">
    <citation type="submission" date="2020-03" db="EMBL/GenBank/DDBJ databases">
        <title>Draft genome of Streptomyces sp. ventii, isolated from the Axial Seamount in the Pacific Ocean, and resequencing of the two type strains Streptomyces lonarensis strain NCL 716 and Streptomyces bohaiensis strain 11A07.</title>
        <authorList>
            <person name="Loughran R.M."/>
            <person name="Pfannmuller K.M."/>
            <person name="Wasson B.J."/>
            <person name="Deadmond M.C."/>
            <person name="Paddock B.E."/>
            <person name="Koyack M.J."/>
            <person name="Gallegos D.A."/>
            <person name="Mitchell E.A."/>
            <person name="Ushijima B."/>
            <person name="Saw J.H."/>
            <person name="Mcphail K.L."/>
            <person name="Videau P."/>
        </authorList>
    </citation>
    <scope>NUCLEOTIDE SEQUENCE [LARGE SCALE GENOMIC DNA]</scope>
    <source>
        <strain evidence="3 4">11A07</strain>
    </source>
</reference>
<name>A0ABX1CL37_9ACTN</name>
<protein>
    <submittedName>
        <fullName evidence="3">M23 family metallopeptidase</fullName>
    </submittedName>
</protein>
<evidence type="ECO:0000256" key="1">
    <source>
        <dbReference type="SAM" id="Coils"/>
    </source>
</evidence>
<dbReference type="SUPFAM" id="SSF51261">
    <property type="entry name" value="Duplicated hybrid motif"/>
    <property type="match status" value="1"/>
</dbReference>
<dbReference type="Pfam" id="PF01551">
    <property type="entry name" value="Peptidase_M23"/>
    <property type="match status" value="1"/>
</dbReference>
<feature type="coiled-coil region" evidence="1">
    <location>
        <begin position="190"/>
        <end position="234"/>
    </location>
</feature>
<dbReference type="Gene3D" id="2.70.70.10">
    <property type="entry name" value="Glucose Permease (Domain IIA)"/>
    <property type="match status" value="1"/>
</dbReference>
<keyword evidence="1" id="KW-0175">Coiled coil</keyword>
<evidence type="ECO:0000259" key="2">
    <source>
        <dbReference type="Pfam" id="PF01551"/>
    </source>
</evidence>
<dbReference type="Proteomes" id="UP000727056">
    <property type="component" value="Unassembled WGS sequence"/>
</dbReference>
<evidence type="ECO:0000313" key="4">
    <source>
        <dbReference type="Proteomes" id="UP000727056"/>
    </source>
</evidence>
<dbReference type="EMBL" id="JAAVJC010000284">
    <property type="protein sequence ID" value="NJQ17329.1"/>
    <property type="molecule type" value="Genomic_DNA"/>
</dbReference>
<keyword evidence="4" id="KW-1185">Reference proteome</keyword>
<dbReference type="PANTHER" id="PTHR21666">
    <property type="entry name" value="PEPTIDASE-RELATED"/>
    <property type="match status" value="1"/>
</dbReference>
<accession>A0ABX1CL37</accession>
<feature type="domain" description="M23ase beta-sheet core" evidence="2">
    <location>
        <begin position="259"/>
        <end position="354"/>
    </location>
</feature>
<dbReference type="CDD" id="cd12797">
    <property type="entry name" value="M23_peptidase"/>
    <property type="match status" value="1"/>
</dbReference>
<dbReference type="InterPro" id="IPR050570">
    <property type="entry name" value="Cell_wall_metabolism_enzyme"/>
</dbReference>
<organism evidence="3 4">
    <name type="scientific">Streptomyces bohaiensis</name>
    <dbReference type="NCBI Taxonomy" id="1431344"/>
    <lineage>
        <taxon>Bacteria</taxon>
        <taxon>Bacillati</taxon>
        <taxon>Actinomycetota</taxon>
        <taxon>Actinomycetes</taxon>
        <taxon>Kitasatosporales</taxon>
        <taxon>Streptomycetaceae</taxon>
        <taxon>Streptomyces</taxon>
    </lineage>
</organism>